<feature type="domain" description="PucR C-terminal helix-turn-helix" evidence="3">
    <location>
        <begin position="312"/>
        <end position="365"/>
    </location>
</feature>
<dbReference type="Pfam" id="PF17853">
    <property type="entry name" value="GGDEF_2"/>
    <property type="match status" value="1"/>
</dbReference>
<sequence length="378" mass="41783">MSIDPAIAHSIVDSIKGVIRHDINFFDTDGIIIASTDPSRVGSSHEGALLAIRTGRTVNVDAAHRFAGAVDGINMPVMVNGSVVAVVGITGDIETVEPFGTIVRKMTEILIRDNARQVIAFDRWTMMDNLINLLNLPQHDESLVDYLAAALRTDLARPRQVVVMRPAERGPARMPHQDVVRSIVDEELGDSPASLFRVTSQGCEMFLDHDAAQDWTPTLTRIGDAMRQQLGVTVLFGVCETDATAGTYRQRHDEALTAAQWQRFIGQRGVGAFEDLDIALAVTSMPTERARRLSDRVFGTLSDQRIAAFAKVFDAYTLHNGSITHAARELFIHKNTMQNRLNTIATATGYNPRRLTDYRTLALAFTLHDYLAFIEADR</sequence>
<dbReference type="OrthoDB" id="3196285at2"/>
<dbReference type="InterPro" id="IPR051448">
    <property type="entry name" value="CdaR-like_regulators"/>
</dbReference>
<dbReference type="eggNOG" id="COG3835">
    <property type="taxonomic scope" value="Bacteria"/>
</dbReference>
<dbReference type="InterPro" id="IPR041522">
    <property type="entry name" value="CdaR_GGDEF"/>
</dbReference>
<dbReference type="AlphaFoldDB" id="A0A087C1C2"/>
<organism evidence="5 6">
    <name type="scientific">Bifidobacterium mongoliense DSM 21395</name>
    <dbReference type="NCBI Taxonomy" id="1437603"/>
    <lineage>
        <taxon>Bacteria</taxon>
        <taxon>Bacillati</taxon>
        <taxon>Actinomycetota</taxon>
        <taxon>Actinomycetes</taxon>
        <taxon>Bifidobacteriales</taxon>
        <taxon>Bifidobacteriaceae</taxon>
        <taxon>Bifidobacterium</taxon>
    </lineage>
</organism>
<comment type="caution">
    <text evidence="5">The sequence shown here is derived from an EMBL/GenBank/DDBJ whole genome shotgun (WGS) entry which is preliminary data.</text>
</comment>
<dbReference type="Pfam" id="PF05651">
    <property type="entry name" value="Diacid_rec"/>
    <property type="match status" value="1"/>
</dbReference>
<evidence type="ECO:0000313" key="6">
    <source>
        <dbReference type="Proteomes" id="UP000029082"/>
    </source>
</evidence>
<dbReference type="RefSeq" id="WP_051917890.1">
    <property type="nucleotide sequence ID" value="NZ_JDUO01000001.1"/>
</dbReference>
<dbReference type="PANTHER" id="PTHR33744">
    <property type="entry name" value="CARBOHYDRATE DIACID REGULATOR"/>
    <property type="match status" value="1"/>
</dbReference>
<dbReference type="Gene3D" id="1.10.10.2840">
    <property type="entry name" value="PucR C-terminal helix-turn-helix domain"/>
    <property type="match status" value="1"/>
</dbReference>
<evidence type="ECO:0000259" key="2">
    <source>
        <dbReference type="Pfam" id="PF05651"/>
    </source>
</evidence>
<comment type="similarity">
    <text evidence="1">Belongs to the CdaR family.</text>
</comment>
<dbReference type="InterPro" id="IPR042070">
    <property type="entry name" value="PucR_C-HTH_sf"/>
</dbReference>
<dbReference type="Proteomes" id="UP000029082">
    <property type="component" value="Unassembled WGS sequence"/>
</dbReference>
<proteinExistence type="inferred from homology"/>
<gene>
    <name evidence="5" type="ORF">BMON_0630</name>
</gene>
<accession>A0A087C1C2</accession>
<reference evidence="5 6" key="1">
    <citation type="submission" date="2014-03" db="EMBL/GenBank/DDBJ databases">
        <title>Genomics of Bifidobacteria.</title>
        <authorList>
            <person name="Ventura M."/>
            <person name="Milani C."/>
            <person name="Lugli G.A."/>
        </authorList>
    </citation>
    <scope>NUCLEOTIDE SEQUENCE [LARGE SCALE GENOMIC DNA]</scope>
    <source>
        <strain evidence="5 6">DSM 21395</strain>
    </source>
</reference>
<feature type="domain" description="Putative sugar diacid recognition" evidence="2">
    <location>
        <begin position="3"/>
        <end position="128"/>
    </location>
</feature>
<keyword evidence="6" id="KW-1185">Reference proteome</keyword>
<dbReference type="GeneID" id="93095187"/>
<dbReference type="InterPro" id="IPR008599">
    <property type="entry name" value="Diacid_rec"/>
</dbReference>
<dbReference type="Pfam" id="PF13556">
    <property type="entry name" value="HTH_30"/>
    <property type="match status" value="1"/>
</dbReference>
<dbReference type="InterPro" id="IPR025736">
    <property type="entry name" value="PucR_C-HTH_dom"/>
</dbReference>
<name>A0A087C1C2_9BIFI</name>
<evidence type="ECO:0000313" key="5">
    <source>
        <dbReference type="EMBL" id="KFI77072.1"/>
    </source>
</evidence>
<protein>
    <submittedName>
        <fullName evidence="5">Putative sugar diacid recognition</fullName>
    </submittedName>
</protein>
<evidence type="ECO:0000256" key="1">
    <source>
        <dbReference type="ARBA" id="ARBA00006754"/>
    </source>
</evidence>
<evidence type="ECO:0000259" key="4">
    <source>
        <dbReference type="Pfam" id="PF17853"/>
    </source>
</evidence>
<dbReference type="InterPro" id="IPR029151">
    <property type="entry name" value="Sensor-like_sf"/>
</dbReference>
<dbReference type="SUPFAM" id="SSF103190">
    <property type="entry name" value="Sensory domain-like"/>
    <property type="match status" value="1"/>
</dbReference>
<dbReference type="PANTHER" id="PTHR33744:SF16">
    <property type="entry name" value="CARBOHYDRATE DIACID REGULATOR"/>
    <property type="match status" value="1"/>
</dbReference>
<evidence type="ECO:0000259" key="3">
    <source>
        <dbReference type="Pfam" id="PF13556"/>
    </source>
</evidence>
<dbReference type="STRING" id="1437603.GCA_000771525_00237"/>
<feature type="domain" description="CdaR GGDEF-like" evidence="4">
    <location>
        <begin position="140"/>
        <end position="260"/>
    </location>
</feature>
<dbReference type="EMBL" id="JGZE01000010">
    <property type="protein sequence ID" value="KFI77072.1"/>
    <property type="molecule type" value="Genomic_DNA"/>
</dbReference>